<name>A0A9Q1BC73_HOLLE</name>
<reference evidence="2" key="1">
    <citation type="submission" date="2021-10" db="EMBL/GenBank/DDBJ databases">
        <title>Tropical sea cucumber genome reveals ecological adaptation and Cuvierian tubules defense mechanism.</title>
        <authorList>
            <person name="Chen T."/>
        </authorList>
    </citation>
    <scope>NUCLEOTIDE SEQUENCE</scope>
    <source>
        <strain evidence="2">Nanhai2018</strain>
        <tissue evidence="2">Muscle</tissue>
    </source>
</reference>
<keyword evidence="3" id="KW-1185">Reference proteome</keyword>
<feature type="compositionally biased region" description="Gly residues" evidence="1">
    <location>
        <begin position="1"/>
        <end position="13"/>
    </location>
</feature>
<gene>
    <name evidence="2" type="ORF">HOLleu_41614</name>
</gene>
<proteinExistence type="predicted"/>
<dbReference type="AlphaFoldDB" id="A0A9Q1BC73"/>
<sequence length="70" mass="7321">MNQVAGSGGGGAGASNFRKHPKLKLKGKKANQSNFGPTHREGVVVIDLNEGASAPLAPLTLMDRDYSTTR</sequence>
<feature type="compositionally biased region" description="Basic residues" evidence="1">
    <location>
        <begin position="17"/>
        <end position="29"/>
    </location>
</feature>
<feature type="region of interest" description="Disordered" evidence="1">
    <location>
        <begin position="1"/>
        <end position="37"/>
    </location>
</feature>
<evidence type="ECO:0000313" key="2">
    <source>
        <dbReference type="EMBL" id="KAJ8019849.1"/>
    </source>
</evidence>
<evidence type="ECO:0000256" key="1">
    <source>
        <dbReference type="SAM" id="MobiDB-lite"/>
    </source>
</evidence>
<dbReference type="EMBL" id="JAIZAY010000023">
    <property type="protein sequence ID" value="KAJ8019849.1"/>
    <property type="molecule type" value="Genomic_DNA"/>
</dbReference>
<comment type="caution">
    <text evidence="2">The sequence shown here is derived from an EMBL/GenBank/DDBJ whole genome shotgun (WGS) entry which is preliminary data.</text>
</comment>
<evidence type="ECO:0000313" key="3">
    <source>
        <dbReference type="Proteomes" id="UP001152320"/>
    </source>
</evidence>
<protein>
    <submittedName>
        <fullName evidence="2">Uncharacterized protein</fullName>
    </submittedName>
</protein>
<accession>A0A9Q1BC73</accession>
<organism evidence="2 3">
    <name type="scientific">Holothuria leucospilota</name>
    <name type="common">Black long sea cucumber</name>
    <name type="synonym">Mertensiothuria leucospilota</name>
    <dbReference type="NCBI Taxonomy" id="206669"/>
    <lineage>
        <taxon>Eukaryota</taxon>
        <taxon>Metazoa</taxon>
        <taxon>Echinodermata</taxon>
        <taxon>Eleutherozoa</taxon>
        <taxon>Echinozoa</taxon>
        <taxon>Holothuroidea</taxon>
        <taxon>Aspidochirotacea</taxon>
        <taxon>Aspidochirotida</taxon>
        <taxon>Holothuriidae</taxon>
        <taxon>Holothuria</taxon>
    </lineage>
</organism>
<dbReference type="Proteomes" id="UP001152320">
    <property type="component" value="Chromosome 23"/>
</dbReference>